<proteinExistence type="predicted"/>
<dbReference type="VEuPathDB" id="TriTrypDB:C4B63_45g215"/>
<dbReference type="AlphaFoldDB" id="A0A2V2W583"/>
<dbReference type="VEuPathDB" id="TriTrypDB:TcCLB.508973.90"/>
<dbReference type="VEuPathDB" id="TriTrypDB:TcG_06207"/>
<dbReference type="SMR" id="A0A2V2W583"/>
<dbReference type="VEuPathDB" id="TriTrypDB:TcBrA4_0000820"/>
<sequence length="542" mass="60521">MDLVERKVEGLLCGALLAPLGWTARVHHDVLEDSSLNVAHFERLDISRDFFCVAEYFAPLGAVSEELFLEQQLQQRLFAFFAHDAKPVRRPAFVVCKLEKPDGNTSHTSLAALLDQYTLLTCVALWVADMEFGDMEKIIRNISNDLRERYMHRLDGSVPDASAHNCGVGVVYTMRGRSVVHITRQAMGAVKWNPTLCERVDGMLRNLKEELGLVSENLSLAVRGVNSVVLVVLLPMSPGVSLMKHHAIERVWAQHVKRSGWHSELLQRVNPSILELAAFSSFCGVSPRSTFYFLSKEKGDVEGVVAWIAEPRVGSDSCVVLLAPASNERLDFNNTNQNTHPCQAQCEWLQRTFRLCIASAASWTPLGVGKEPGFLFRDGSLVVRIPSMSMTYKNVTSVATAAISAVSLGSITVTAEDVSLTFRRQVTFTLLNELRCSEDYIDYVITEYLYDAPLEKRTAIFRKGRRQQKMPPAIKRNFGKGEEHSVWIRLKEDGAVYCVARECGVGRLLLTQACVFGHALDDAAAERWEKWISGIDVMAVVQ</sequence>
<name>A0A2V2W583_TRYCR</name>
<dbReference type="VEuPathDB" id="TriTrypDB:TcCLB.508547.70"/>
<evidence type="ECO:0000313" key="1">
    <source>
        <dbReference type="EMBL" id="PWV03691.1"/>
    </source>
</evidence>
<dbReference type="VEuPathDB" id="TriTrypDB:Tc_MARK_8312"/>
<accession>A0A2V2W583</accession>
<evidence type="ECO:0000313" key="2">
    <source>
        <dbReference type="Proteomes" id="UP000246078"/>
    </source>
</evidence>
<dbReference type="VEuPathDB" id="TriTrypDB:ECC02_000972"/>
<dbReference type="VEuPathDB" id="TriTrypDB:C3747_171g104"/>
<dbReference type="VEuPathDB" id="TriTrypDB:TCSYLVIO_009778"/>
<comment type="caution">
    <text evidence="1">The sequence shown here is derived from an EMBL/GenBank/DDBJ whole genome shotgun (WGS) entry which is preliminary data.</text>
</comment>
<gene>
    <name evidence="1" type="ORF">C3747_171g104</name>
</gene>
<dbReference type="Proteomes" id="UP000246078">
    <property type="component" value="Unassembled WGS sequence"/>
</dbReference>
<dbReference type="VEuPathDB" id="TriTrypDB:TCDM_08203"/>
<dbReference type="OrthoDB" id="245032at2759"/>
<reference evidence="1 2" key="1">
    <citation type="journal article" date="2018" name="Microb. Genom.">
        <title>Expanding an expanded genome: long-read sequencing of Trypanosoma cruzi.</title>
        <authorList>
            <person name="Berna L."/>
            <person name="Rodriguez M."/>
            <person name="Chiribao M.L."/>
            <person name="Parodi-Talice A."/>
            <person name="Pita S."/>
            <person name="Rijo G."/>
            <person name="Alvarez-Valin F."/>
            <person name="Robello C."/>
        </authorList>
    </citation>
    <scope>NUCLEOTIDE SEQUENCE [LARGE SCALE GENOMIC DNA]</scope>
    <source>
        <strain evidence="1 2">TCC</strain>
    </source>
</reference>
<organism evidence="1 2">
    <name type="scientific">Trypanosoma cruzi</name>
    <dbReference type="NCBI Taxonomy" id="5693"/>
    <lineage>
        <taxon>Eukaryota</taxon>
        <taxon>Discoba</taxon>
        <taxon>Euglenozoa</taxon>
        <taxon>Kinetoplastea</taxon>
        <taxon>Metakinetoplastina</taxon>
        <taxon>Trypanosomatida</taxon>
        <taxon>Trypanosomatidae</taxon>
        <taxon>Trypanosoma</taxon>
        <taxon>Schizotrypanum</taxon>
    </lineage>
</organism>
<dbReference type="VEuPathDB" id="TriTrypDB:TcCL_NonESM07383"/>
<dbReference type="EMBL" id="PRFC01000171">
    <property type="protein sequence ID" value="PWV03691.1"/>
    <property type="molecule type" value="Genomic_DNA"/>
</dbReference>
<protein>
    <submittedName>
        <fullName evidence="1">Present in the outer mitochondrial membrane proteome 38</fullName>
    </submittedName>
</protein>
<dbReference type="OMA" id="HANTCIT"/>